<name>A0A1Y2K0Q4_9PROT</name>
<evidence type="ECO:0000313" key="4">
    <source>
        <dbReference type="Proteomes" id="UP000194003"/>
    </source>
</evidence>
<evidence type="ECO:0000313" key="3">
    <source>
        <dbReference type="EMBL" id="OSM01620.1"/>
    </source>
</evidence>
<dbReference type="PANTHER" id="PTHR11102:SF160">
    <property type="entry name" value="ERAD-ASSOCIATED E3 UBIQUITIN-PROTEIN LIGASE COMPONENT HRD3"/>
    <property type="match status" value="1"/>
</dbReference>
<feature type="chain" id="PRO_5012260182" description="Sel1 domain-containing protein" evidence="2">
    <location>
        <begin position="21"/>
        <end position="445"/>
    </location>
</feature>
<dbReference type="InterPro" id="IPR011990">
    <property type="entry name" value="TPR-like_helical_dom_sf"/>
</dbReference>
<keyword evidence="4" id="KW-1185">Reference proteome</keyword>
<dbReference type="SMART" id="SM00671">
    <property type="entry name" value="SEL1"/>
    <property type="match status" value="3"/>
</dbReference>
<dbReference type="Proteomes" id="UP000194003">
    <property type="component" value="Unassembled WGS sequence"/>
</dbReference>
<proteinExistence type="predicted"/>
<dbReference type="EMBL" id="LVJN01000020">
    <property type="protein sequence ID" value="OSM01620.1"/>
    <property type="molecule type" value="Genomic_DNA"/>
</dbReference>
<feature type="compositionally biased region" description="Basic residues" evidence="1">
    <location>
        <begin position="123"/>
        <end position="133"/>
    </location>
</feature>
<dbReference type="AlphaFoldDB" id="A0A1Y2K0Q4"/>
<dbReference type="Gene3D" id="1.25.40.10">
    <property type="entry name" value="Tetratricopeptide repeat domain"/>
    <property type="match status" value="1"/>
</dbReference>
<feature type="region of interest" description="Disordered" evidence="1">
    <location>
        <begin position="122"/>
        <end position="259"/>
    </location>
</feature>
<feature type="compositionally biased region" description="Low complexity" evidence="1">
    <location>
        <begin position="138"/>
        <end position="186"/>
    </location>
</feature>
<dbReference type="SUPFAM" id="SSF81901">
    <property type="entry name" value="HCP-like"/>
    <property type="match status" value="1"/>
</dbReference>
<gene>
    <name evidence="3" type="ORF">MAIT1_01630</name>
</gene>
<evidence type="ECO:0000256" key="1">
    <source>
        <dbReference type="SAM" id="MobiDB-lite"/>
    </source>
</evidence>
<evidence type="ECO:0000256" key="2">
    <source>
        <dbReference type="SAM" id="SignalP"/>
    </source>
</evidence>
<feature type="compositionally biased region" description="Low complexity" evidence="1">
    <location>
        <begin position="202"/>
        <end position="214"/>
    </location>
</feature>
<sequence length="445" mass="47486">MRLVTLIAILALCLPAPAHAQSSEADQLVAQGKQLLAQRKLMWPPGKSAYSILKRALELEPNHVEARRAMAAIAQRYMTLAREDLEAGRRKQAASRLYRARKVVDKGYGDAALLAQLEARLQKSTHTRKRRPTPQRVAAKPPSASNSAKSEPPAVQPDPASAQTADADTPAPTRAPRAIASSASTSGKATPPGDKPARSKPKPAIAQPVAAPAQSRSVADEPDSPSSKKPPGAAKIAAAPQQLAETPDKPPAPGPMLHADIAPRARMRPQQPAVDDPTPSTPAASAELEPLLLSKAEIFAAINRGDLHTAAQGFYYYAIAGVADAQYNFGVMFDTGKGRPQDYAQAFKWYRRAALQGHARAQTNLGTLYDSGAGTHQDYIKAAKWYRLAAEQGLAVAQYNLGAMYENGQGVARDPKKARHWYEKAAGQGLGPARKALGLADVEPE</sequence>
<dbReference type="PANTHER" id="PTHR11102">
    <property type="entry name" value="SEL-1-LIKE PROTEIN"/>
    <property type="match status" value="1"/>
</dbReference>
<dbReference type="InterPro" id="IPR050767">
    <property type="entry name" value="Sel1_AlgK"/>
</dbReference>
<organism evidence="3 4">
    <name type="scientific">Magnetofaba australis IT-1</name>
    <dbReference type="NCBI Taxonomy" id="1434232"/>
    <lineage>
        <taxon>Bacteria</taxon>
        <taxon>Pseudomonadati</taxon>
        <taxon>Pseudomonadota</taxon>
        <taxon>Magnetococcia</taxon>
        <taxon>Magnetococcales</taxon>
        <taxon>Magnetococcaceae</taxon>
        <taxon>Magnetofaba</taxon>
    </lineage>
</organism>
<accession>A0A1Y2K0Q4</accession>
<dbReference type="Pfam" id="PF08238">
    <property type="entry name" value="Sel1"/>
    <property type="match status" value="3"/>
</dbReference>
<keyword evidence="2" id="KW-0732">Signal</keyword>
<dbReference type="InterPro" id="IPR006597">
    <property type="entry name" value="Sel1-like"/>
</dbReference>
<evidence type="ECO:0008006" key="5">
    <source>
        <dbReference type="Google" id="ProtNLM"/>
    </source>
</evidence>
<comment type="caution">
    <text evidence="3">The sequence shown here is derived from an EMBL/GenBank/DDBJ whole genome shotgun (WGS) entry which is preliminary data.</text>
</comment>
<protein>
    <recommendedName>
        <fullName evidence="5">Sel1 domain-containing protein</fullName>
    </recommendedName>
</protein>
<dbReference type="STRING" id="1434232.MAIT1_01630"/>
<reference evidence="3 4" key="1">
    <citation type="journal article" date="2016" name="BMC Genomics">
        <title>Combined genomic and structural analyses of a cultured magnetotactic bacterium reveals its niche adaptation to a dynamic environment.</title>
        <authorList>
            <person name="Araujo A.C."/>
            <person name="Morillo V."/>
            <person name="Cypriano J."/>
            <person name="Teixeira L.C."/>
            <person name="Leao P."/>
            <person name="Lyra S."/>
            <person name="Almeida L.G."/>
            <person name="Bazylinski D.A."/>
            <person name="Vasconcellos A.T."/>
            <person name="Abreu F."/>
            <person name="Lins U."/>
        </authorList>
    </citation>
    <scope>NUCLEOTIDE SEQUENCE [LARGE SCALE GENOMIC DNA]</scope>
    <source>
        <strain evidence="3 4">IT-1</strain>
    </source>
</reference>
<dbReference type="RefSeq" id="WP_198947894.1">
    <property type="nucleotide sequence ID" value="NZ_LVJN01000020.1"/>
</dbReference>
<feature type="compositionally biased region" description="Low complexity" evidence="1">
    <location>
        <begin position="224"/>
        <end position="240"/>
    </location>
</feature>
<feature type="signal peptide" evidence="2">
    <location>
        <begin position="1"/>
        <end position="20"/>
    </location>
</feature>